<reference evidence="2" key="1">
    <citation type="submission" date="2017-03" db="EMBL/GenBank/DDBJ databases">
        <title>Phytopthora megakarya and P. palmivora, two closely related causual agents of cacao black pod achieved similar genome size and gene model numbers by different mechanisms.</title>
        <authorList>
            <person name="Ali S."/>
            <person name="Shao J."/>
            <person name="Larry D.J."/>
            <person name="Kronmiller B."/>
            <person name="Shen D."/>
            <person name="Strem M.D."/>
            <person name="Melnick R.L."/>
            <person name="Guiltinan M.J."/>
            <person name="Tyler B.M."/>
            <person name="Meinhardt L.W."/>
            <person name="Bailey B.A."/>
        </authorList>
    </citation>
    <scope>NUCLEOTIDE SEQUENCE [LARGE SCALE GENOMIC DNA]</scope>
    <source>
        <strain evidence="2">zdho120</strain>
    </source>
</reference>
<evidence type="ECO:0000313" key="1">
    <source>
        <dbReference type="EMBL" id="OWY91466.1"/>
    </source>
</evidence>
<evidence type="ECO:0000313" key="2">
    <source>
        <dbReference type="Proteomes" id="UP000198211"/>
    </source>
</evidence>
<name>A0A225UFV9_9STRA</name>
<organism evidence="1 2">
    <name type="scientific">Phytophthora megakarya</name>
    <dbReference type="NCBI Taxonomy" id="4795"/>
    <lineage>
        <taxon>Eukaryota</taxon>
        <taxon>Sar</taxon>
        <taxon>Stramenopiles</taxon>
        <taxon>Oomycota</taxon>
        <taxon>Peronosporomycetes</taxon>
        <taxon>Peronosporales</taxon>
        <taxon>Peronosporaceae</taxon>
        <taxon>Phytophthora</taxon>
    </lineage>
</organism>
<comment type="caution">
    <text evidence="1">The sequence shown here is derived from an EMBL/GenBank/DDBJ whole genome shotgun (WGS) entry which is preliminary data.</text>
</comment>
<dbReference type="EMBL" id="NBNE01020189">
    <property type="protein sequence ID" value="OWY91466.1"/>
    <property type="molecule type" value="Genomic_DNA"/>
</dbReference>
<dbReference type="AlphaFoldDB" id="A0A225UFV9"/>
<sequence>MPRKLPWSEVVTGASVSDGNEFLETFKAYKVTRSQPTTCSICTNPLLHTMQYMLLTCTSARIRANYKVSMAGQSVDMRTL</sequence>
<proteinExistence type="predicted"/>
<accession>A0A225UFV9</accession>
<dbReference type="OrthoDB" id="123657at2759"/>
<gene>
    <name evidence="1" type="ORF">PHMEG_00039946</name>
</gene>
<dbReference type="Proteomes" id="UP000198211">
    <property type="component" value="Unassembled WGS sequence"/>
</dbReference>
<keyword evidence="2" id="KW-1185">Reference proteome</keyword>
<protein>
    <submittedName>
        <fullName evidence="1">Uncharacterized protein</fullName>
    </submittedName>
</protein>